<feature type="domain" description="Prepilin type IV endopeptidase peptidase" evidence="4">
    <location>
        <begin position="16"/>
        <end position="123"/>
    </location>
</feature>
<evidence type="ECO:0000256" key="2">
    <source>
        <dbReference type="RuleBase" id="RU003793"/>
    </source>
</evidence>
<name>A0A1M5KEL8_9BRAD</name>
<dbReference type="InterPro" id="IPR050882">
    <property type="entry name" value="Prepilin_peptidase/N-MTase"/>
</dbReference>
<evidence type="ECO:0000256" key="3">
    <source>
        <dbReference type="SAM" id="Phobius"/>
    </source>
</evidence>
<dbReference type="EMBL" id="LT670817">
    <property type="protein sequence ID" value="SHG51242.1"/>
    <property type="molecule type" value="Genomic_DNA"/>
</dbReference>
<evidence type="ECO:0000313" key="6">
    <source>
        <dbReference type="Proteomes" id="UP000189796"/>
    </source>
</evidence>
<protein>
    <submittedName>
        <fullName evidence="5">Leader peptidase (Prepilin peptidase) / N-methyltransferase</fullName>
    </submittedName>
</protein>
<feature type="transmembrane region" description="Helical" evidence="3">
    <location>
        <begin position="112"/>
        <end position="130"/>
    </location>
</feature>
<sequence length="163" mass="16948">MIIDTETLRLLGFFAALCLLCRALALIDIRRGIIPDGLNLSIAGLGLVKAVIAGGSAAGIEAACEGAAIGLIFWLLRRLYFVLRKIQGLGLGDVKFLAAAGLWIGVAGMPTLLLIATLTALVAAGGLQLAGRDMTRQTSLPFGPFLAIGLLLTFVSQQFLGAL</sequence>
<dbReference type="PRINTS" id="PR00864">
    <property type="entry name" value="PREPILNPTASE"/>
</dbReference>
<dbReference type="GO" id="GO:0006465">
    <property type="term" value="P:signal peptide processing"/>
    <property type="evidence" value="ECO:0007669"/>
    <property type="project" value="TreeGrafter"/>
</dbReference>
<evidence type="ECO:0000259" key="4">
    <source>
        <dbReference type="Pfam" id="PF01478"/>
    </source>
</evidence>
<dbReference type="PANTHER" id="PTHR30487">
    <property type="entry name" value="TYPE 4 PREPILIN-LIKE PROTEINS LEADER PEPTIDE-PROCESSING ENZYME"/>
    <property type="match status" value="1"/>
</dbReference>
<dbReference type="RefSeq" id="WP_079600911.1">
    <property type="nucleotide sequence ID" value="NZ_LT670817.1"/>
</dbReference>
<dbReference type="PANTHER" id="PTHR30487:SF0">
    <property type="entry name" value="PREPILIN LEADER PEPTIDASE_N-METHYLTRANSFERASE-RELATED"/>
    <property type="match status" value="1"/>
</dbReference>
<dbReference type="GO" id="GO:0005886">
    <property type="term" value="C:plasma membrane"/>
    <property type="evidence" value="ECO:0007669"/>
    <property type="project" value="TreeGrafter"/>
</dbReference>
<dbReference type="Gene3D" id="1.20.120.1220">
    <property type="match status" value="1"/>
</dbReference>
<keyword evidence="3" id="KW-0472">Membrane</keyword>
<feature type="transmembrane region" description="Helical" evidence="3">
    <location>
        <begin position="49"/>
        <end position="76"/>
    </location>
</feature>
<reference evidence="5 6" key="1">
    <citation type="submission" date="2016-11" db="EMBL/GenBank/DDBJ databases">
        <authorList>
            <person name="Jaros S."/>
            <person name="Januszkiewicz K."/>
            <person name="Wedrychowicz H."/>
        </authorList>
    </citation>
    <scope>NUCLEOTIDE SEQUENCE [LARGE SCALE GENOMIC DNA]</scope>
    <source>
        <strain evidence="5 6">GAS138</strain>
    </source>
</reference>
<gene>
    <name evidence="5" type="ORF">SAMN05443248_1800</name>
</gene>
<dbReference type="InterPro" id="IPR014032">
    <property type="entry name" value="Peptidase_A24A_bac"/>
</dbReference>
<dbReference type="OrthoDB" id="9789291at2"/>
<keyword evidence="5" id="KW-0489">Methyltransferase</keyword>
<proteinExistence type="inferred from homology"/>
<dbReference type="GO" id="GO:0004190">
    <property type="term" value="F:aspartic-type endopeptidase activity"/>
    <property type="evidence" value="ECO:0007669"/>
    <property type="project" value="InterPro"/>
</dbReference>
<keyword evidence="5" id="KW-0808">Transferase</keyword>
<dbReference type="Proteomes" id="UP000189796">
    <property type="component" value="Chromosome I"/>
</dbReference>
<dbReference type="GO" id="GO:0008168">
    <property type="term" value="F:methyltransferase activity"/>
    <property type="evidence" value="ECO:0007669"/>
    <property type="project" value="UniProtKB-KW"/>
</dbReference>
<accession>A0A1M5KEL8</accession>
<keyword evidence="3" id="KW-0812">Transmembrane</keyword>
<dbReference type="AlphaFoldDB" id="A0A1M5KEL8"/>
<dbReference type="Pfam" id="PF01478">
    <property type="entry name" value="Peptidase_A24"/>
    <property type="match status" value="1"/>
</dbReference>
<evidence type="ECO:0000313" key="5">
    <source>
        <dbReference type="EMBL" id="SHG51242.1"/>
    </source>
</evidence>
<organism evidence="5 6">
    <name type="scientific">Bradyrhizobium erythrophlei</name>
    <dbReference type="NCBI Taxonomy" id="1437360"/>
    <lineage>
        <taxon>Bacteria</taxon>
        <taxon>Pseudomonadati</taxon>
        <taxon>Pseudomonadota</taxon>
        <taxon>Alphaproteobacteria</taxon>
        <taxon>Hyphomicrobiales</taxon>
        <taxon>Nitrobacteraceae</taxon>
        <taxon>Bradyrhizobium</taxon>
    </lineage>
</organism>
<feature type="transmembrane region" description="Helical" evidence="3">
    <location>
        <begin position="88"/>
        <end position="106"/>
    </location>
</feature>
<dbReference type="GO" id="GO:0032259">
    <property type="term" value="P:methylation"/>
    <property type="evidence" value="ECO:0007669"/>
    <property type="project" value="UniProtKB-KW"/>
</dbReference>
<evidence type="ECO:0000256" key="1">
    <source>
        <dbReference type="ARBA" id="ARBA00005801"/>
    </source>
</evidence>
<dbReference type="InterPro" id="IPR000045">
    <property type="entry name" value="Prepilin_IV_endopep_pep"/>
</dbReference>
<comment type="similarity">
    <text evidence="1 2">Belongs to the peptidase A24 family.</text>
</comment>
<feature type="transmembrane region" description="Helical" evidence="3">
    <location>
        <begin position="142"/>
        <end position="160"/>
    </location>
</feature>
<keyword evidence="3" id="KW-1133">Transmembrane helix</keyword>